<organism evidence="1 2">
    <name type="scientific">Fructilactobacillus florum DSM 22689 = JCM 16035</name>
    <dbReference type="NCBI Taxonomy" id="1423745"/>
    <lineage>
        <taxon>Bacteria</taxon>
        <taxon>Bacillati</taxon>
        <taxon>Bacillota</taxon>
        <taxon>Bacilli</taxon>
        <taxon>Lactobacillales</taxon>
        <taxon>Lactobacillaceae</taxon>
        <taxon>Fructilactobacillus</taxon>
    </lineage>
</organism>
<evidence type="ECO:0008006" key="3">
    <source>
        <dbReference type="Google" id="ProtNLM"/>
    </source>
</evidence>
<reference evidence="1 2" key="1">
    <citation type="journal article" date="2015" name="Genome Announc.">
        <title>Expanding the biotechnology potential of lactobacilli through comparative genomics of 213 strains and associated genera.</title>
        <authorList>
            <person name="Sun Z."/>
            <person name="Harris H.M."/>
            <person name="McCann A."/>
            <person name="Guo C."/>
            <person name="Argimon S."/>
            <person name="Zhang W."/>
            <person name="Yang X."/>
            <person name="Jeffery I.B."/>
            <person name="Cooney J.C."/>
            <person name="Kagawa T.F."/>
            <person name="Liu W."/>
            <person name="Song Y."/>
            <person name="Salvetti E."/>
            <person name="Wrobel A."/>
            <person name="Rasinkangas P."/>
            <person name="Parkhill J."/>
            <person name="Rea M.C."/>
            <person name="O'Sullivan O."/>
            <person name="Ritari J."/>
            <person name="Douillard F.P."/>
            <person name="Paul Ross R."/>
            <person name="Yang R."/>
            <person name="Briner A.E."/>
            <person name="Felis G.E."/>
            <person name="de Vos W.M."/>
            <person name="Barrangou R."/>
            <person name="Klaenhammer T.R."/>
            <person name="Caufield P.W."/>
            <person name="Cui Y."/>
            <person name="Zhang H."/>
            <person name="O'Toole P.W."/>
        </authorList>
    </citation>
    <scope>NUCLEOTIDE SEQUENCE [LARGE SCALE GENOMIC DNA]</scope>
    <source>
        <strain evidence="1 2">DSM 22689</strain>
    </source>
</reference>
<accession>A0A0R2CC90</accession>
<dbReference type="PATRIC" id="fig|1423745.4.peg.551"/>
<dbReference type="InterPro" id="IPR010146">
    <property type="entry name" value="CRISPR-assoc_prot_Csn2-typ"/>
</dbReference>
<evidence type="ECO:0000313" key="1">
    <source>
        <dbReference type="EMBL" id="KRM89405.1"/>
    </source>
</evidence>
<dbReference type="CDD" id="cd12218">
    <property type="entry name" value="Csn2"/>
    <property type="match status" value="1"/>
</dbReference>
<dbReference type="RefSeq" id="WP_054690265.1">
    <property type="nucleotide sequence ID" value="NZ_AYZI01000020.1"/>
</dbReference>
<dbReference type="STRING" id="1423745.GCA_001311215_00920"/>
<sequence length="221" mass="25717">MKLTVYPQAPFTVDSGKLTFLQTNNPKFYSTIVLGCKNLDKIIISENDEILELSSHLAYLGNGIDNVDLITAFKTKLEMEVIENLTESERQRLFQLDREVKSIFLGAAYLEELPLAIDDEWNLKKMAKYCGINILTSSMDNPYDIIKVIIKLYHKFYPNKLMILNGLFNYLNSSQINDLIQMIKALDLYVLILDFSADFRKELAEKCRYYRVDSDFVRFNY</sequence>
<protein>
    <recommendedName>
        <fullName evidence="3">CRISPR-associated protein, SAG0897 family</fullName>
    </recommendedName>
</protein>
<dbReference type="Proteomes" id="UP000051586">
    <property type="component" value="Unassembled WGS sequence"/>
</dbReference>
<dbReference type="AlphaFoldDB" id="A0A0R2CC90"/>
<dbReference type="Gene3D" id="3.40.50.11940">
    <property type="match status" value="1"/>
</dbReference>
<evidence type="ECO:0000313" key="2">
    <source>
        <dbReference type="Proteomes" id="UP000051586"/>
    </source>
</evidence>
<gene>
    <name evidence="1" type="ORF">FC87_GL000526</name>
</gene>
<name>A0A0R2CC90_9LACO</name>
<dbReference type="InterPro" id="IPR038600">
    <property type="entry name" value="Csn2_sf"/>
</dbReference>
<dbReference type="EMBL" id="AYZI01000020">
    <property type="protein sequence ID" value="KRM89405.1"/>
    <property type="molecule type" value="Genomic_DNA"/>
</dbReference>
<proteinExistence type="predicted"/>
<comment type="caution">
    <text evidence="1">The sequence shown here is derived from an EMBL/GenBank/DDBJ whole genome shotgun (WGS) entry which is preliminary data.</text>
</comment>
<dbReference type="NCBIfam" id="TIGR01866">
    <property type="entry name" value="cas_Csn2"/>
    <property type="match status" value="1"/>
</dbReference>